<dbReference type="PANTHER" id="PTHR30040:SF2">
    <property type="entry name" value="FAD:PROTEIN FMN TRANSFERASE"/>
    <property type="match status" value="1"/>
</dbReference>
<dbReference type="EC" id="2.7.1.180" evidence="1 10"/>
<comment type="catalytic activity">
    <reaction evidence="9 10 12">
        <text>L-threonyl-[protein] + FAD = FMN-L-threonyl-[protein] + AMP + H(+)</text>
        <dbReference type="Rhea" id="RHEA:36847"/>
        <dbReference type="Rhea" id="RHEA-COMP:11060"/>
        <dbReference type="Rhea" id="RHEA-COMP:11061"/>
        <dbReference type="ChEBI" id="CHEBI:15378"/>
        <dbReference type="ChEBI" id="CHEBI:30013"/>
        <dbReference type="ChEBI" id="CHEBI:57692"/>
        <dbReference type="ChEBI" id="CHEBI:74257"/>
        <dbReference type="ChEBI" id="CHEBI:456215"/>
        <dbReference type="EC" id="2.7.1.180"/>
    </reaction>
</comment>
<dbReference type="Pfam" id="PF02424">
    <property type="entry name" value="ApbE"/>
    <property type="match status" value="1"/>
</dbReference>
<evidence type="ECO:0000313" key="13">
    <source>
        <dbReference type="EMBL" id="GGM36520.1"/>
    </source>
</evidence>
<keyword evidence="4 10" id="KW-0808">Transferase</keyword>
<evidence type="ECO:0000256" key="5">
    <source>
        <dbReference type="ARBA" id="ARBA00022723"/>
    </source>
</evidence>
<feature type="binding site" evidence="11">
    <location>
        <position position="293"/>
    </location>
    <ligand>
        <name>Mg(2+)</name>
        <dbReference type="ChEBI" id="CHEBI:18420"/>
    </ligand>
</feature>
<proteinExistence type="inferred from homology"/>
<comment type="similarity">
    <text evidence="10 12">Belongs to the ApbE family.</text>
</comment>
<keyword evidence="5 10" id="KW-0479">Metal-binding</keyword>
<evidence type="ECO:0000256" key="9">
    <source>
        <dbReference type="ARBA" id="ARBA00048540"/>
    </source>
</evidence>
<comment type="caution">
    <text evidence="13">The sequence shown here is derived from an EMBL/GenBank/DDBJ whole genome shotgun (WGS) entry which is preliminary data.</text>
</comment>
<comment type="subcellular location">
    <subcellularLocation>
        <location evidence="12">Cell inner membrane</location>
        <topology evidence="12">Lipid-anchor</topology>
        <orientation evidence="12">Periplasmic side</orientation>
    </subcellularLocation>
</comment>
<accession>A0A917TTA0</accession>
<comment type="cofactor">
    <cofactor evidence="11">
        <name>Mg(2+)</name>
        <dbReference type="ChEBI" id="CHEBI:18420"/>
    </cofactor>
    <cofactor evidence="11">
        <name>Mn(2+)</name>
        <dbReference type="ChEBI" id="CHEBI:29035"/>
    </cofactor>
    <text evidence="11">Magnesium. Can also use manganese.</text>
</comment>
<sequence length="346" mass="37838">MIKKRATIVGLLILVFLAGCSSNEGDLLQSPYKQTEFLMGTVVTVKIYDEGKENVLDSVFNRIEMLAEQIGVGEVDSQIDEVNANAGEKPTEVTDDVFELVQAGKSYSEQAEGSFDITIGPLTSLWHIGYDDARKPEQAEIDEVLSLINYKKVTLDEENKTVYLEDENMQMDLGAIAKGFIADEVNEVLDENGVTTSIIDLGGNIFVKGNNPSGDKWTVGIQDPFSARGETVGKIEASDQSIVTSGIYERYLEVDGVSYHHLLNPIDGYPFDNEIAGVTIVSEKSIDGDALSTVVFSKGLEGGMAFIENQEGVEAIFVNKDNQIFITSGLEDEFQLTNDSFQLGEL</sequence>
<dbReference type="PANTHER" id="PTHR30040">
    <property type="entry name" value="THIAMINE BIOSYNTHESIS LIPOPROTEIN APBE"/>
    <property type="match status" value="1"/>
</dbReference>
<feature type="chain" id="PRO_5039745573" description="FAD:protein FMN transferase" evidence="12">
    <location>
        <begin position="22"/>
        <end position="346"/>
    </location>
</feature>
<dbReference type="SUPFAM" id="SSF143631">
    <property type="entry name" value="ApbE-like"/>
    <property type="match status" value="1"/>
</dbReference>
<keyword evidence="14" id="KW-1185">Reference proteome</keyword>
<keyword evidence="12" id="KW-0732">Signal</keyword>
<dbReference type="EMBL" id="BMLG01000014">
    <property type="protein sequence ID" value="GGM36520.1"/>
    <property type="molecule type" value="Genomic_DNA"/>
</dbReference>
<dbReference type="GO" id="GO:0016740">
    <property type="term" value="F:transferase activity"/>
    <property type="evidence" value="ECO:0007669"/>
    <property type="project" value="UniProtKB-UniRule"/>
</dbReference>
<feature type="binding site" evidence="11">
    <location>
        <position position="175"/>
    </location>
    <ligand>
        <name>Mg(2+)</name>
        <dbReference type="ChEBI" id="CHEBI:18420"/>
    </ligand>
</feature>
<keyword evidence="12" id="KW-1003">Cell membrane</keyword>
<keyword evidence="12" id="KW-0472">Membrane</keyword>
<dbReference type="GO" id="GO:0005886">
    <property type="term" value="C:plasma membrane"/>
    <property type="evidence" value="ECO:0007669"/>
    <property type="project" value="UniProtKB-SubCell"/>
</dbReference>
<dbReference type="Proteomes" id="UP000618460">
    <property type="component" value="Unassembled WGS sequence"/>
</dbReference>
<dbReference type="InterPro" id="IPR003374">
    <property type="entry name" value="ApbE-like_sf"/>
</dbReference>
<keyword evidence="3 10" id="KW-0285">Flavoprotein</keyword>
<evidence type="ECO:0000256" key="8">
    <source>
        <dbReference type="ARBA" id="ARBA00031306"/>
    </source>
</evidence>
<name>A0A917TTA0_9BACI</name>
<evidence type="ECO:0000256" key="12">
    <source>
        <dbReference type="RuleBase" id="RU363002"/>
    </source>
</evidence>
<keyword evidence="7 10" id="KW-0460">Magnesium</keyword>
<dbReference type="PIRSF" id="PIRSF006268">
    <property type="entry name" value="ApbE"/>
    <property type="match status" value="1"/>
</dbReference>
<comment type="function">
    <text evidence="12">Flavin transferase that catalyzes the transfer of the FMN moiety of FAD and its covalent binding to the hydroxyl group of a threonine residue in a target flavoprotein.</text>
</comment>
<dbReference type="GO" id="GO:0046872">
    <property type="term" value="F:metal ion binding"/>
    <property type="evidence" value="ECO:0007669"/>
    <property type="project" value="UniProtKB-UniRule"/>
</dbReference>
<dbReference type="AlphaFoldDB" id="A0A917TTA0"/>
<evidence type="ECO:0000256" key="6">
    <source>
        <dbReference type="ARBA" id="ARBA00022827"/>
    </source>
</evidence>
<evidence type="ECO:0000256" key="3">
    <source>
        <dbReference type="ARBA" id="ARBA00022630"/>
    </source>
</evidence>
<evidence type="ECO:0000256" key="4">
    <source>
        <dbReference type="ARBA" id="ARBA00022679"/>
    </source>
</evidence>
<evidence type="ECO:0000256" key="11">
    <source>
        <dbReference type="PIRSR" id="PIRSR006268-2"/>
    </source>
</evidence>
<keyword evidence="12" id="KW-0997">Cell inner membrane</keyword>
<reference evidence="13" key="1">
    <citation type="journal article" date="2014" name="Int. J. Syst. Evol. Microbiol.">
        <title>Complete genome sequence of Corynebacterium casei LMG S-19264T (=DSM 44701T), isolated from a smear-ripened cheese.</title>
        <authorList>
            <consortium name="US DOE Joint Genome Institute (JGI-PGF)"/>
            <person name="Walter F."/>
            <person name="Albersmeier A."/>
            <person name="Kalinowski J."/>
            <person name="Ruckert C."/>
        </authorList>
    </citation>
    <scope>NUCLEOTIDE SEQUENCE</scope>
    <source>
        <strain evidence="13">CGMCC 1.6333</strain>
    </source>
</reference>
<dbReference type="InterPro" id="IPR024932">
    <property type="entry name" value="ApbE"/>
</dbReference>
<keyword evidence="6 10" id="KW-0274">FAD</keyword>
<dbReference type="PROSITE" id="PS51257">
    <property type="entry name" value="PROKAR_LIPOPROTEIN"/>
    <property type="match status" value="1"/>
</dbReference>
<gene>
    <name evidence="13" type="ORF">GCM10011351_23280</name>
</gene>
<organism evidence="13 14">
    <name type="scientific">Paraliobacillus quinghaiensis</name>
    <dbReference type="NCBI Taxonomy" id="470815"/>
    <lineage>
        <taxon>Bacteria</taxon>
        <taxon>Bacillati</taxon>
        <taxon>Bacillota</taxon>
        <taxon>Bacilli</taxon>
        <taxon>Bacillales</taxon>
        <taxon>Bacillaceae</taxon>
        <taxon>Paraliobacillus</taxon>
    </lineage>
</organism>
<protein>
    <recommendedName>
        <fullName evidence="2 10">FAD:protein FMN transferase</fullName>
        <ecNumber evidence="1 10">2.7.1.180</ecNumber>
    </recommendedName>
    <alternativeName>
        <fullName evidence="8 10">Flavin transferase</fullName>
    </alternativeName>
</protein>
<evidence type="ECO:0000313" key="14">
    <source>
        <dbReference type="Proteomes" id="UP000618460"/>
    </source>
</evidence>
<evidence type="ECO:0000256" key="7">
    <source>
        <dbReference type="ARBA" id="ARBA00022842"/>
    </source>
</evidence>
<feature type="binding site" evidence="11">
    <location>
        <position position="289"/>
    </location>
    <ligand>
        <name>Mg(2+)</name>
        <dbReference type="ChEBI" id="CHEBI:18420"/>
    </ligand>
</feature>
<evidence type="ECO:0000256" key="2">
    <source>
        <dbReference type="ARBA" id="ARBA00016337"/>
    </source>
</evidence>
<evidence type="ECO:0000256" key="10">
    <source>
        <dbReference type="PIRNR" id="PIRNR006268"/>
    </source>
</evidence>
<keyword evidence="12" id="KW-0449">Lipoprotein</keyword>
<evidence type="ECO:0000256" key="1">
    <source>
        <dbReference type="ARBA" id="ARBA00011955"/>
    </source>
</evidence>
<feature type="signal peptide" evidence="12">
    <location>
        <begin position="1"/>
        <end position="21"/>
    </location>
</feature>
<dbReference type="Gene3D" id="3.10.520.10">
    <property type="entry name" value="ApbE-like domains"/>
    <property type="match status" value="1"/>
</dbReference>
<reference evidence="13" key="2">
    <citation type="submission" date="2020-09" db="EMBL/GenBank/DDBJ databases">
        <authorList>
            <person name="Sun Q."/>
            <person name="Zhou Y."/>
        </authorList>
    </citation>
    <scope>NUCLEOTIDE SEQUENCE</scope>
    <source>
        <strain evidence="13">CGMCC 1.6333</strain>
    </source>
</reference>